<evidence type="ECO:0000256" key="4">
    <source>
        <dbReference type="PIRNR" id="PIRNR006707"/>
    </source>
</evidence>
<proteinExistence type="inferred from homology"/>
<name>A0A0E3S8X5_9EURY</name>
<dbReference type="Proteomes" id="UP000033072">
    <property type="component" value="Chromosome"/>
</dbReference>
<accession>A0A0E3S8X5</accession>
<dbReference type="InterPro" id="IPR026282">
    <property type="entry name" value="MJ1563"/>
</dbReference>
<evidence type="ECO:0000256" key="2">
    <source>
        <dbReference type="ARBA" id="ARBA00023125"/>
    </source>
</evidence>
<keyword evidence="2 4" id="KW-0238">DNA-binding</keyword>
<dbReference type="PANTHER" id="PTHR38465:SF1">
    <property type="entry name" value="HTH-TYPE TRANSCRIPTIONAL REGULATOR MJ1563-RELATED"/>
    <property type="match status" value="1"/>
</dbReference>
<dbReference type="PANTHER" id="PTHR38465">
    <property type="entry name" value="HTH-TYPE TRANSCRIPTIONAL REGULATOR MJ1563-RELATED"/>
    <property type="match status" value="1"/>
</dbReference>
<organism evidence="5 6">
    <name type="scientific">Methanosarcina lacustris Z-7289</name>
    <dbReference type="NCBI Taxonomy" id="1434111"/>
    <lineage>
        <taxon>Archaea</taxon>
        <taxon>Methanobacteriati</taxon>
        <taxon>Methanobacteriota</taxon>
        <taxon>Stenosarchaea group</taxon>
        <taxon>Methanomicrobia</taxon>
        <taxon>Methanosarcinales</taxon>
        <taxon>Methanosarcinaceae</taxon>
        <taxon>Methanosarcina</taxon>
    </lineage>
</organism>
<comment type="similarity">
    <text evidence="4">Belongs to the GbsR family.</text>
</comment>
<dbReference type="STRING" id="1434111.MSLAZ_2337"/>
<dbReference type="HOGENOM" id="CLU_126375_0_0_2"/>
<dbReference type="InterPro" id="IPR036390">
    <property type="entry name" value="WH_DNA-bd_sf"/>
</dbReference>
<evidence type="ECO:0000313" key="6">
    <source>
        <dbReference type="Proteomes" id="UP000033072"/>
    </source>
</evidence>
<dbReference type="PIRSF" id="PIRSF006707">
    <property type="entry name" value="MJ1563"/>
    <property type="match status" value="1"/>
</dbReference>
<dbReference type="InterPro" id="IPR036388">
    <property type="entry name" value="WH-like_DNA-bd_sf"/>
</dbReference>
<reference evidence="5 6" key="1">
    <citation type="submission" date="2014-07" db="EMBL/GenBank/DDBJ databases">
        <title>Methanogenic archaea and the global carbon cycle.</title>
        <authorList>
            <person name="Henriksen J.R."/>
            <person name="Luke J."/>
            <person name="Reinhart S."/>
            <person name="Benedict M.N."/>
            <person name="Youngblut N.D."/>
            <person name="Metcalf M.E."/>
            <person name="Whitaker R.J."/>
            <person name="Metcalf W.W."/>
        </authorList>
    </citation>
    <scope>NUCLEOTIDE SEQUENCE [LARGE SCALE GENOMIC DNA]</scope>
    <source>
        <strain evidence="5 6">Z-7289</strain>
    </source>
</reference>
<dbReference type="GeneID" id="24807161"/>
<keyword evidence="1 4" id="KW-0805">Transcription regulation</keyword>
<dbReference type="InterPro" id="IPR052362">
    <property type="entry name" value="HTH-GbsR_regulator"/>
</dbReference>
<protein>
    <recommendedName>
        <fullName evidence="4">HTH-type transcriptional regulator</fullName>
    </recommendedName>
</protein>
<dbReference type="RefSeq" id="WP_048127225.1">
    <property type="nucleotide sequence ID" value="NZ_CP009515.1"/>
</dbReference>
<dbReference type="Gene3D" id="1.10.10.10">
    <property type="entry name" value="Winged helix-like DNA-binding domain superfamily/Winged helix DNA-binding domain"/>
    <property type="match status" value="1"/>
</dbReference>
<evidence type="ECO:0000313" key="5">
    <source>
        <dbReference type="EMBL" id="AKB75598.1"/>
    </source>
</evidence>
<evidence type="ECO:0000256" key="3">
    <source>
        <dbReference type="ARBA" id="ARBA00023163"/>
    </source>
</evidence>
<dbReference type="OrthoDB" id="85881at2157"/>
<dbReference type="EMBL" id="CP009515">
    <property type="protein sequence ID" value="AKB75598.1"/>
    <property type="molecule type" value="Genomic_DNA"/>
</dbReference>
<keyword evidence="6" id="KW-1185">Reference proteome</keyword>
<dbReference type="KEGG" id="mls:MSLAZ_2337"/>
<dbReference type="SUPFAM" id="SSF46785">
    <property type="entry name" value="Winged helix' DNA-binding domain"/>
    <property type="match status" value="1"/>
</dbReference>
<dbReference type="PATRIC" id="fig|1434111.4.peg.3113"/>
<gene>
    <name evidence="5" type="ORF">MSLAZ_2337</name>
</gene>
<dbReference type="GO" id="GO:0003677">
    <property type="term" value="F:DNA binding"/>
    <property type="evidence" value="ECO:0007669"/>
    <property type="project" value="UniProtKB-UniRule"/>
</dbReference>
<keyword evidence="3 4" id="KW-0804">Transcription</keyword>
<sequence length="163" mass="18536">MESAKKEFENLVYQGIKSQGLDELCSKLLSIIYSEPNLLTLEDLSTMTGYSFSAVSAAMKMLSGIKVVEKAKKAGSKKYYFSIQRDMLTMTIKAVKSRNELMVSPAIKELPAIIEICKNRNAEDSEELLKIIEDYYQQMIALDLIFKNLVEFTEKIQTEVIKK</sequence>
<evidence type="ECO:0000256" key="1">
    <source>
        <dbReference type="ARBA" id="ARBA00023015"/>
    </source>
</evidence>
<dbReference type="AlphaFoldDB" id="A0A0E3S8X5"/>